<reference evidence="1 2" key="1">
    <citation type="submission" date="2019-10" db="EMBL/GenBank/DDBJ databases">
        <title>Whole genome shotgun sequence of Acrocarpospora macrocephala NBRC 16266.</title>
        <authorList>
            <person name="Ichikawa N."/>
            <person name="Kimura A."/>
            <person name="Kitahashi Y."/>
            <person name="Komaki H."/>
            <person name="Oguchi A."/>
        </authorList>
    </citation>
    <scope>NUCLEOTIDE SEQUENCE [LARGE SCALE GENOMIC DNA]</scope>
    <source>
        <strain evidence="1 2">NBRC 16266</strain>
    </source>
</reference>
<gene>
    <name evidence="1" type="ORF">Amac_076590</name>
</gene>
<evidence type="ECO:0000313" key="2">
    <source>
        <dbReference type="Proteomes" id="UP000331127"/>
    </source>
</evidence>
<comment type="caution">
    <text evidence="1">The sequence shown here is derived from an EMBL/GenBank/DDBJ whole genome shotgun (WGS) entry which is preliminary data.</text>
</comment>
<sequence length="165" mass="17133">MARPTLISWRLTGLALAGLALPELALAELTLAELTLAELTLAELTLAELTLAELAGLRPGRLNLAGLWGLATVRAFLWGTFLCRGGPLCFDGSFVVGDDLVDSGGSAAAVPQELGGDHGRCTGRCQRGLDHAAGRRWVFCGGDCLVGGARVLGLGWRERGPAGLV</sequence>
<evidence type="ECO:0008006" key="3">
    <source>
        <dbReference type="Google" id="ProtNLM"/>
    </source>
</evidence>
<keyword evidence="2" id="KW-1185">Reference proteome</keyword>
<proteinExistence type="predicted"/>
<dbReference type="Proteomes" id="UP000331127">
    <property type="component" value="Unassembled WGS sequence"/>
</dbReference>
<name>A0A5M3X0D7_9ACTN</name>
<accession>A0A5M3X0D7</accession>
<protein>
    <recommendedName>
        <fullName evidence="3">Pentapeptide repeat-containing protein</fullName>
    </recommendedName>
</protein>
<dbReference type="EMBL" id="BLAE01000054">
    <property type="protein sequence ID" value="GES14062.1"/>
    <property type="molecule type" value="Genomic_DNA"/>
</dbReference>
<organism evidence="1 2">
    <name type="scientific">Acrocarpospora macrocephala</name>
    <dbReference type="NCBI Taxonomy" id="150177"/>
    <lineage>
        <taxon>Bacteria</taxon>
        <taxon>Bacillati</taxon>
        <taxon>Actinomycetota</taxon>
        <taxon>Actinomycetes</taxon>
        <taxon>Streptosporangiales</taxon>
        <taxon>Streptosporangiaceae</taxon>
        <taxon>Acrocarpospora</taxon>
    </lineage>
</organism>
<evidence type="ECO:0000313" key="1">
    <source>
        <dbReference type="EMBL" id="GES14062.1"/>
    </source>
</evidence>
<dbReference type="AlphaFoldDB" id="A0A5M3X0D7"/>